<evidence type="ECO:0000313" key="6">
    <source>
        <dbReference type="EMBL" id="CAB4609930.1"/>
    </source>
</evidence>
<evidence type="ECO:0000256" key="3">
    <source>
        <dbReference type="ARBA" id="ARBA00022679"/>
    </source>
</evidence>
<evidence type="ECO:0000256" key="1">
    <source>
        <dbReference type="ARBA" id="ARBA00006739"/>
    </source>
</evidence>
<dbReference type="EMBL" id="CAEZTE010000015">
    <property type="protein sequence ID" value="CAB4559520.1"/>
    <property type="molecule type" value="Genomic_DNA"/>
</dbReference>
<dbReference type="GO" id="GO:0009247">
    <property type="term" value="P:glycolipid biosynthetic process"/>
    <property type="evidence" value="ECO:0007669"/>
    <property type="project" value="TreeGrafter"/>
</dbReference>
<dbReference type="EMBL" id="CAEZVA010000009">
    <property type="protein sequence ID" value="CAB4609930.1"/>
    <property type="molecule type" value="Genomic_DNA"/>
</dbReference>
<gene>
    <name evidence="5" type="ORF">UFOPK1599_00452</name>
    <name evidence="6" type="ORF">UFOPK1894_00231</name>
    <name evidence="7" type="ORF">UFOPK2179_00674</name>
</gene>
<evidence type="ECO:0000256" key="2">
    <source>
        <dbReference type="ARBA" id="ARBA00022676"/>
    </source>
</evidence>
<dbReference type="CDD" id="cd06442">
    <property type="entry name" value="DPM1_like"/>
    <property type="match status" value="1"/>
</dbReference>
<dbReference type="GO" id="GO:0016020">
    <property type="term" value="C:membrane"/>
    <property type="evidence" value="ECO:0007669"/>
    <property type="project" value="GOC"/>
</dbReference>
<evidence type="ECO:0000259" key="4">
    <source>
        <dbReference type="Pfam" id="PF00535"/>
    </source>
</evidence>
<evidence type="ECO:0000313" key="5">
    <source>
        <dbReference type="EMBL" id="CAB4559520.1"/>
    </source>
</evidence>
<dbReference type="SUPFAM" id="SSF53448">
    <property type="entry name" value="Nucleotide-diphospho-sugar transferases"/>
    <property type="match status" value="1"/>
</dbReference>
<feature type="domain" description="Glycosyltransferase 2-like" evidence="4">
    <location>
        <begin position="6"/>
        <end position="172"/>
    </location>
</feature>
<name>A0A6J6HAQ5_9ZZZZ</name>
<dbReference type="PANTHER" id="PTHR43398:SF1">
    <property type="entry name" value="DOLICHOL-PHOSPHATE MANNOSYLTRANSFERASE SUBUNIT 1"/>
    <property type="match status" value="1"/>
</dbReference>
<protein>
    <submittedName>
        <fullName evidence="6">Unannotated protein</fullName>
    </submittedName>
</protein>
<proteinExistence type="inferred from homology"/>
<keyword evidence="3" id="KW-0808">Transferase</keyword>
<organism evidence="6">
    <name type="scientific">freshwater metagenome</name>
    <dbReference type="NCBI Taxonomy" id="449393"/>
    <lineage>
        <taxon>unclassified sequences</taxon>
        <taxon>metagenomes</taxon>
        <taxon>ecological metagenomes</taxon>
    </lineage>
</organism>
<dbReference type="EMBL" id="CAEZWC010000078">
    <property type="protein sequence ID" value="CAB4649938.1"/>
    <property type="molecule type" value="Genomic_DNA"/>
</dbReference>
<comment type="similarity">
    <text evidence="1">Belongs to the glycosyltransferase 2 family.</text>
</comment>
<dbReference type="FunFam" id="3.90.550.10:FF:000122">
    <property type="entry name" value="Dolichol-phosphate mannosyltransferase subunit 1"/>
    <property type="match status" value="1"/>
</dbReference>
<dbReference type="GO" id="GO:0004582">
    <property type="term" value="F:dolichyl-phosphate beta-D-mannosyltransferase activity"/>
    <property type="evidence" value="ECO:0007669"/>
    <property type="project" value="InterPro"/>
</dbReference>
<dbReference type="PANTHER" id="PTHR43398">
    <property type="entry name" value="DOLICHOL-PHOSPHATE MANNOSYLTRANSFERASE SUBUNIT 1"/>
    <property type="match status" value="1"/>
</dbReference>
<dbReference type="Pfam" id="PF00535">
    <property type="entry name" value="Glycos_transf_2"/>
    <property type="match status" value="1"/>
</dbReference>
<reference evidence="6" key="1">
    <citation type="submission" date="2020-05" db="EMBL/GenBank/DDBJ databases">
        <authorList>
            <person name="Chiriac C."/>
            <person name="Salcher M."/>
            <person name="Ghai R."/>
            <person name="Kavagutti S V."/>
        </authorList>
    </citation>
    <scope>NUCLEOTIDE SEQUENCE</scope>
</reference>
<dbReference type="InterPro" id="IPR029044">
    <property type="entry name" value="Nucleotide-diphossugar_trans"/>
</dbReference>
<accession>A0A6J6HAQ5</accession>
<dbReference type="InterPro" id="IPR039528">
    <property type="entry name" value="DPM1-like"/>
</dbReference>
<dbReference type="AlphaFoldDB" id="A0A6J6HAQ5"/>
<keyword evidence="2" id="KW-0328">Glycosyltransferase</keyword>
<dbReference type="InterPro" id="IPR001173">
    <property type="entry name" value="Glyco_trans_2-like"/>
</dbReference>
<sequence>MKNILVLIPTYNESESIILLLQRIDKIRRENIDILKIDILVIDDNSPDKTGQLAQSLNLSGLTVLSLNSKNGIGPAYIAGFKFGLTKNYDFFIQMDADLSHQPEEMIDLVESSDSQIMVIGSRWIKGGSVVNWPKRRRLISRFGTAYAARLLGLKYRDLTSGYRVLPKQLVADIDFFTIKSHGYGFQIEMALQAIKLGYKIKEVPITFIERENGKSKMSFAIVIEAWKMVSLEGFRRRIIRR</sequence>
<dbReference type="Gene3D" id="3.90.550.10">
    <property type="entry name" value="Spore Coat Polysaccharide Biosynthesis Protein SpsA, Chain A"/>
    <property type="match status" value="1"/>
</dbReference>
<evidence type="ECO:0000313" key="7">
    <source>
        <dbReference type="EMBL" id="CAB4649938.1"/>
    </source>
</evidence>